<evidence type="ECO:0000256" key="2">
    <source>
        <dbReference type="ARBA" id="ARBA00022670"/>
    </source>
</evidence>
<dbReference type="AlphaFoldDB" id="A0AAW5QXM2"/>
<feature type="domain" description="NlpC/P60" evidence="5">
    <location>
        <begin position="22"/>
        <end position="176"/>
    </location>
</feature>
<name>A0AAW5QXM2_9HYPH</name>
<comment type="similarity">
    <text evidence="1">Belongs to the peptidase C40 family.</text>
</comment>
<dbReference type="Proteomes" id="UP001320898">
    <property type="component" value="Unassembled WGS sequence"/>
</dbReference>
<gene>
    <name evidence="6" type="ORF">MUB46_04965</name>
</gene>
<dbReference type="PROSITE" id="PS51935">
    <property type="entry name" value="NLPC_P60"/>
    <property type="match status" value="1"/>
</dbReference>
<keyword evidence="7" id="KW-1185">Reference proteome</keyword>
<dbReference type="NCBIfam" id="TIGR02219">
    <property type="entry name" value="phage_NlpC_fam"/>
    <property type="match status" value="1"/>
</dbReference>
<keyword evidence="4" id="KW-0788">Thiol protease</keyword>
<protein>
    <submittedName>
        <fullName evidence="6">NlpC/P60 family protein</fullName>
    </submittedName>
</protein>
<evidence type="ECO:0000256" key="4">
    <source>
        <dbReference type="ARBA" id="ARBA00022807"/>
    </source>
</evidence>
<dbReference type="SUPFAM" id="SSF54001">
    <property type="entry name" value="Cysteine proteinases"/>
    <property type="match status" value="1"/>
</dbReference>
<dbReference type="EMBL" id="JALIDZ010000002">
    <property type="protein sequence ID" value="MCT8971206.1"/>
    <property type="molecule type" value="Genomic_DNA"/>
</dbReference>
<dbReference type="RefSeq" id="WP_261614776.1">
    <property type="nucleotide sequence ID" value="NZ_JALIDZ010000002.1"/>
</dbReference>
<proteinExistence type="inferred from homology"/>
<dbReference type="InterPro" id="IPR038765">
    <property type="entry name" value="Papain-like_cys_pep_sf"/>
</dbReference>
<dbReference type="GO" id="GO:0006508">
    <property type="term" value="P:proteolysis"/>
    <property type="evidence" value="ECO:0007669"/>
    <property type="project" value="UniProtKB-KW"/>
</dbReference>
<dbReference type="GO" id="GO:0008234">
    <property type="term" value="F:cysteine-type peptidase activity"/>
    <property type="evidence" value="ECO:0007669"/>
    <property type="project" value="UniProtKB-KW"/>
</dbReference>
<keyword evidence="2" id="KW-0645">Protease</keyword>
<evidence type="ECO:0000259" key="5">
    <source>
        <dbReference type="PROSITE" id="PS51935"/>
    </source>
</evidence>
<accession>A0AAW5QXM2</accession>
<dbReference type="Gene3D" id="3.90.1720.10">
    <property type="entry name" value="endopeptidase domain like (from Nostoc punctiforme)"/>
    <property type="match status" value="1"/>
</dbReference>
<organism evidence="6 7">
    <name type="scientific">Microbaculum marinisediminis</name>
    <dbReference type="NCBI Taxonomy" id="2931392"/>
    <lineage>
        <taxon>Bacteria</taxon>
        <taxon>Pseudomonadati</taxon>
        <taxon>Pseudomonadota</taxon>
        <taxon>Alphaproteobacteria</taxon>
        <taxon>Hyphomicrobiales</taxon>
        <taxon>Tepidamorphaceae</taxon>
        <taxon>Microbaculum</taxon>
    </lineage>
</organism>
<evidence type="ECO:0000313" key="7">
    <source>
        <dbReference type="Proteomes" id="UP001320898"/>
    </source>
</evidence>
<dbReference type="InterPro" id="IPR011929">
    <property type="entry name" value="Phage_pept_NlpC/P60"/>
</dbReference>
<evidence type="ECO:0000313" key="6">
    <source>
        <dbReference type="EMBL" id="MCT8971206.1"/>
    </source>
</evidence>
<evidence type="ECO:0000256" key="1">
    <source>
        <dbReference type="ARBA" id="ARBA00007074"/>
    </source>
</evidence>
<sequence length="180" mass="18856">MAAASSGEARRGRRIAGSVDQTVSRAAIVAEVRAWIGTPYHHQASRRGAGCDCFGLVRGVWRALYGPEPEAVPAYSRDWGSVTGKEALIATARRHLVEIAPRAIAPGDVVVFRIRGGRVAKHAGIVSAVAGGVAGAAGGADAAGDRFVHAQEGAPVCEVTLSPWWRRRIVGAFSFPGLEH</sequence>
<dbReference type="InterPro" id="IPR000064">
    <property type="entry name" value="NLP_P60_dom"/>
</dbReference>
<evidence type="ECO:0000256" key="3">
    <source>
        <dbReference type="ARBA" id="ARBA00022801"/>
    </source>
</evidence>
<dbReference type="Pfam" id="PF00877">
    <property type="entry name" value="NLPC_P60"/>
    <property type="match status" value="1"/>
</dbReference>
<keyword evidence="3" id="KW-0378">Hydrolase</keyword>
<reference evidence="6 7" key="1">
    <citation type="submission" date="2022-04" db="EMBL/GenBank/DDBJ databases">
        <authorList>
            <person name="Ye Y.-Q."/>
            <person name="Du Z.-J."/>
        </authorList>
    </citation>
    <scope>NUCLEOTIDE SEQUENCE [LARGE SCALE GENOMIC DNA]</scope>
    <source>
        <strain evidence="6 7">A6E488</strain>
    </source>
</reference>
<comment type="caution">
    <text evidence="6">The sequence shown here is derived from an EMBL/GenBank/DDBJ whole genome shotgun (WGS) entry which is preliminary data.</text>
</comment>